<dbReference type="InterPro" id="IPR007269">
    <property type="entry name" value="ICMT_MeTrfase"/>
</dbReference>
<evidence type="ECO:0000256" key="2">
    <source>
        <dbReference type="ARBA" id="ARBA00022692"/>
    </source>
</evidence>
<feature type="transmembrane region" description="Helical" evidence="5">
    <location>
        <begin position="67"/>
        <end position="85"/>
    </location>
</feature>
<evidence type="ECO:0000313" key="7">
    <source>
        <dbReference type="Proteomes" id="UP000241158"/>
    </source>
</evidence>
<dbReference type="Proteomes" id="UP000241158">
    <property type="component" value="Unassembled WGS sequence"/>
</dbReference>
<feature type="transmembrane region" description="Helical" evidence="5">
    <location>
        <begin position="117"/>
        <end position="150"/>
    </location>
</feature>
<dbReference type="Pfam" id="PF04140">
    <property type="entry name" value="ICMT"/>
    <property type="match status" value="1"/>
</dbReference>
<keyword evidence="7" id="KW-1185">Reference proteome</keyword>
<dbReference type="AlphaFoldDB" id="A0A2P7B0T8"/>
<keyword evidence="4 5" id="KW-0472">Membrane</keyword>
<evidence type="ECO:0000313" key="6">
    <source>
        <dbReference type="EMBL" id="PSH60024.1"/>
    </source>
</evidence>
<keyword evidence="2 5" id="KW-0812">Transmembrane</keyword>
<evidence type="ECO:0000256" key="3">
    <source>
        <dbReference type="ARBA" id="ARBA00022989"/>
    </source>
</evidence>
<reference evidence="7" key="1">
    <citation type="submission" date="2017-11" db="EMBL/GenBank/DDBJ databases">
        <authorList>
            <person name="Kuznetsova I."/>
            <person name="Sazanova A."/>
            <person name="Chirak E."/>
            <person name="Safronova V."/>
            <person name="Willems A."/>
        </authorList>
    </citation>
    <scope>NUCLEOTIDE SEQUENCE [LARGE SCALE GENOMIC DNA]</scope>
    <source>
        <strain evidence="7">PEPV15</strain>
    </source>
</reference>
<dbReference type="RefSeq" id="WP_106715331.1">
    <property type="nucleotide sequence ID" value="NZ_JACHXT010000004.1"/>
</dbReference>
<gene>
    <name evidence="6" type="ORF">CU100_04695</name>
</gene>
<dbReference type="PANTHER" id="PTHR43847:SF1">
    <property type="entry name" value="BLL3993 PROTEIN"/>
    <property type="match status" value="1"/>
</dbReference>
<evidence type="ECO:0008006" key="8">
    <source>
        <dbReference type="Google" id="ProtNLM"/>
    </source>
</evidence>
<dbReference type="GO" id="GO:0016020">
    <property type="term" value="C:membrane"/>
    <property type="evidence" value="ECO:0007669"/>
    <property type="project" value="UniProtKB-SubCell"/>
</dbReference>
<organism evidence="6 7">
    <name type="scientific">Phyllobacterium endophyticum</name>
    <dbReference type="NCBI Taxonomy" id="1149773"/>
    <lineage>
        <taxon>Bacteria</taxon>
        <taxon>Pseudomonadati</taxon>
        <taxon>Pseudomonadota</taxon>
        <taxon>Alphaproteobacteria</taxon>
        <taxon>Hyphomicrobiales</taxon>
        <taxon>Phyllobacteriaceae</taxon>
        <taxon>Phyllobacterium</taxon>
    </lineage>
</organism>
<name>A0A2P7B0T8_9HYPH</name>
<keyword evidence="3 5" id="KW-1133">Transmembrane helix</keyword>
<dbReference type="EMBL" id="PGGN01000001">
    <property type="protein sequence ID" value="PSH60024.1"/>
    <property type="molecule type" value="Genomic_DNA"/>
</dbReference>
<sequence length="168" mass="18820">MIATFALLGFVTLERLGELLLARHNTRTLIAKGAYEASPGHYPLIVVVHAVWLAGMWVFAGDRPIAAEWFAVFILLQGMRLWVLATLGERWTTRIIVLPGRPLVRTGPYRIFSHPNYVVVIGEIAILPLCFGLVWYSLVFSLINALVLAVRIRTENSELLELRRDAGA</sequence>
<dbReference type="GO" id="GO:0004671">
    <property type="term" value="F:protein C-terminal S-isoprenylcysteine carboxyl O-methyltransferase activity"/>
    <property type="evidence" value="ECO:0007669"/>
    <property type="project" value="InterPro"/>
</dbReference>
<evidence type="ECO:0000256" key="5">
    <source>
        <dbReference type="SAM" id="Phobius"/>
    </source>
</evidence>
<dbReference type="OrthoDB" id="7203053at2"/>
<accession>A0A2P7B0T8</accession>
<comment type="subcellular location">
    <subcellularLocation>
        <location evidence="1">Membrane</location>
        <topology evidence="1">Multi-pass membrane protein</topology>
    </subcellularLocation>
</comment>
<proteinExistence type="predicted"/>
<feature type="transmembrane region" description="Helical" evidence="5">
    <location>
        <begin position="41"/>
        <end position="60"/>
    </location>
</feature>
<evidence type="ECO:0000256" key="1">
    <source>
        <dbReference type="ARBA" id="ARBA00004141"/>
    </source>
</evidence>
<comment type="caution">
    <text evidence="6">The sequence shown here is derived from an EMBL/GenBank/DDBJ whole genome shotgun (WGS) entry which is preliminary data.</text>
</comment>
<dbReference type="PANTHER" id="PTHR43847">
    <property type="entry name" value="BLL3993 PROTEIN"/>
    <property type="match status" value="1"/>
</dbReference>
<dbReference type="Gene3D" id="1.20.120.1630">
    <property type="match status" value="1"/>
</dbReference>
<evidence type="ECO:0000256" key="4">
    <source>
        <dbReference type="ARBA" id="ARBA00023136"/>
    </source>
</evidence>
<dbReference type="InterPro" id="IPR052527">
    <property type="entry name" value="Metal_cation-efflux_comp"/>
</dbReference>
<protein>
    <recommendedName>
        <fullName evidence="8">Isoprenylcysteine carboxyl methyltransferase</fullName>
    </recommendedName>
</protein>